<dbReference type="EMBL" id="JACRTB010000002">
    <property type="protein sequence ID" value="MBC8575019.1"/>
    <property type="molecule type" value="Genomic_DNA"/>
</dbReference>
<dbReference type="SUPFAM" id="SSF55729">
    <property type="entry name" value="Acyl-CoA N-acyltransferases (Nat)"/>
    <property type="match status" value="1"/>
</dbReference>
<accession>A0ABR7NF45</accession>
<organism evidence="2 3">
    <name type="scientific">Yanshouia hominis</name>
    <dbReference type="NCBI Taxonomy" id="2763673"/>
    <lineage>
        <taxon>Bacteria</taxon>
        <taxon>Bacillati</taxon>
        <taxon>Bacillota</taxon>
        <taxon>Clostridia</taxon>
        <taxon>Eubacteriales</taxon>
        <taxon>Oscillospiraceae</taxon>
        <taxon>Yanshouia</taxon>
    </lineage>
</organism>
<dbReference type="PROSITE" id="PS51186">
    <property type="entry name" value="GNAT"/>
    <property type="match status" value="1"/>
</dbReference>
<comment type="caution">
    <text evidence="2">The sequence shown here is derived from an EMBL/GenBank/DDBJ whole genome shotgun (WGS) entry which is preliminary data.</text>
</comment>
<dbReference type="InterPro" id="IPR000182">
    <property type="entry name" value="GNAT_dom"/>
</dbReference>
<keyword evidence="3" id="KW-1185">Reference proteome</keyword>
<dbReference type="CDD" id="cd04301">
    <property type="entry name" value="NAT_SF"/>
    <property type="match status" value="1"/>
</dbReference>
<dbReference type="Proteomes" id="UP000658131">
    <property type="component" value="Unassembled WGS sequence"/>
</dbReference>
<dbReference type="Pfam" id="PF13508">
    <property type="entry name" value="Acetyltransf_7"/>
    <property type="match status" value="1"/>
</dbReference>
<evidence type="ECO:0000259" key="1">
    <source>
        <dbReference type="PROSITE" id="PS51186"/>
    </source>
</evidence>
<feature type="domain" description="N-acetyltransferase" evidence="1">
    <location>
        <begin position="3"/>
        <end position="151"/>
    </location>
</feature>
<dbReference type="Gene3D" id="3.40.630.30">
    <property type="match status" value="1"/>
</dbReference>
<proteinExistence type="predicted"/>
<protein>
    <submittedName>
        <fullName evidence="2">GNAT family N-acetyltransferase</fullName>
    </submittedName>
</protein>
<evidence type="ECO:0000313" key="2">
    <source>
        <dbReference type="EMBL" id="MBC8575019.1"/>
    </source>
</evidence>
<reference evidence="2 3" key="1">
    <citation type="submission" date="2020-08" db="EMBL/GenBank/DDBJ databases">
        <title>Genome public.</title>
        <authorList>
            <person name="Liu C."/>
            <person name="Sun Q."/>
        </authorList>
    </citation>
    <scope>NUCLEOTIDE SEQUENCE [LARGE SCALE GENOMIC DNA]</scope>
    <source>
        <strain evidence="2 3">BX1</strain>
    </source>
</reference>
<sequence length="163" mass="18576">MPVEIHRIQRDKRKHLDLLLLADEQEEMIERYLDRGALFLLTERGSRRAAAVVTQESGTVCELKNLSVEPKFQRRGYGRALVGWLAGHYRDRFETMQVGTGEAPSTLAFYQSCGFSPSHRIPGFFTIHYDHPIVEDGVLLADMVVLSMPLKAAPIVTFREEFL</sequence>
<name>A0ABR7NF45_9FIRM</name>
<dbReference type="InterPro" id="IPR016181">
    <property type="entry name" value="Acyl_CoA_acyltransferase"/>
</dbReference>
<gene>
    <name evidence="2" type="ORF">H8717_01140</name>
</gene>
<evidence type="ECO:0000313" key="3">
    <source>
        <dbReference type="Proteomes" id="UP000658131"/>
    </source>
</evidence>